<feature type="region of interest" description="Disordered" evidence="6">
    <location>
        <begin position="292"/>
        <end position="322"/>
    </location>
</feature>
<dbReference type="RefSeq" id="WP_197105307.1">
    <property type="nucleotide sequence ID" value="NZ_JACCEL010000042.1"/>
</dbReference>
<dbReference type="SUPFAM" id="SSF54106">
    <property type="entry name" value="LysM domain"/>
    <property type="match status" value="4"/>
</dbReference>
<proteinExistence type="inferred from homology"/>
<evidence type="ECO:0000313" key="9">
    <source>
        <dbReference type="Proteomes" id="UP000823401"/>
    </source>
</evidence>
<dbReference type="InterPro" id="IPR010916">
    <property type="entry name" value="TonB_box_CS"/>
</dbReference>
<feature type="domain" description="LysM" evidence="7">
    <location>
        <begin position="246"/>
        <end position="289"/>
    </location>
</feature>
<dbReference type="SMART" id="SM00047">
    <property type="entry name" value="LYZ2"/>
    <property type="match status" value="1"/>
</dbReference>
<evidence type="ECO:0000256" key="4">
    <source>
        <dbReference type="ARBA" id="ARBA00022801"/>
    </source>
</evidence>
<dbReference type="InterPro" id="IPR018392">
    <property type="entry name" value="LysM"/>
</dbReference>
<dbReference type="Pfam" id="PF01832">
    <property type="entry name" value="Glucosaminidase"/>
    <property type="match status" value="1"/>
</dbReference>
<evidence type="ECO:0000256" key="1">
    <source>
        <dbReference type="ARBA" id="ARBA00010266"/>
    </source>
</evidence>
<evidence type="ECO:0000256" key="6">
    <source>
        <dbReference type="SAM" id="MobiDB-lite"/>
    </source>
</evidence>
<accession>A0ABS0LM19</accession>
<feature type="domain" description="LysM" evidence="7">
    <location>
        <begin position="321"/>
        <end position="364"/>
    </location>
</feature>
<dbReference type="SMART" id="SM00257">
    <property type="entry name" value="LysM"/>
    <property type="match status" value="4"/>
</dbReference>
<gene>
    <name evidence="8" type="ORF">HYQ42_10915</name>
</gene>
<comment type="similarity">
    <text evidence="1">Belongs to the glycosyl hydrolase 73 family.</text>
</comment>
<feature type="domain" description="LysM" evidence="7">
    <location>
        <begin position="502"/>
        <end position="545"/>
    </location>
</feature>
<organism evidence="8 9">
    <name type="scientific">Ruoffia tabacinasalis</name>
    <dbReference type="NCBI Taxonomy" id="87458"/>
    <lineage>
        <taxon>Bacteria</taxon>
        <taxon>Bacillati</taxon>
        <taxon>Bacillota</taxon>
        <taxon>Bacilli</taxon>
        <taxon>Lactobacillales</taxon>
        <taxon>Aerococcaceae</taxon>
        <taxon>Ruoffia</taxon>
    </lineage>
</organism>
<dbReference type="Proteomes" id="UP000823401">
    <property type="component" value="Unassembled WGS sequence"/>
</dbReference>
<dbReference type="Gene3D" id="4.10.80.30">
    <property type="entry name" value="DNA polymerase, domain 6"/>
    <property type="match status" value="1"/>
</dbReference>
<feature type="compositionally biased region" description="Low complexity" evidence="6">
    <location>
        <begin position="393"/>
        <end position="404"/>
    </location>
</feature>
<comment type="caution">
    <text evidence="8">The sequence shown here is derived from an EMBL/GenBank/DDBJ whole genome shotgun (WGS) entry which is preliminary data.</text>
</comment>
<dbReference type="PROSITE" id="PS51782">
    <property type="entry name" value="LYSM"/>
    <property type="match status" value="4"/>
</dbReference>
<feature type="domain" description="LysM" evidence="7">
    <location>
        <begin position="403"/>
        <end position="446"/>
    </location>
</feature>
<evidence type="ECO:0000259" key="7">
    <source>
        <dbReference type="PROSITE" id="PS51782"/>
    </source>
</evidence>
<dbReference type="InterPro" id="IPR036779">
    <property type="entry name" value="LysM_dom_sf"/>
</dbReference>
<dbReference type="PANTHER" id="PTHR33308">
    <property type="entry name" value="PEPTIDOGLYCAN HYDROLASE FLGJ"/>
    <property type="match status" value="1"/>
</dbReference>
<keyword evidence="3" id="KW-0081">Bacteriolytic enzyme</keyword>
<sequence>MKSRHEIMKAKARLVKQNKAKKAMKHINAGLVLMAAGAVLSHVSANDTVVVQAQSSSRVSQSDFLGLITDYAKQIAAENDLYASVMIAQAALESGWGNSTLSKAPNYNLFGIKGEYNGNSVVKDTLEDDGSGEYYQIQDAFRRYDNYGESLTDYASLLTGDNDVNNWRYNFYSGARYSNTNSYQDATAHLTGRYATDTRYGDKLNRIIAENNLTQYDLASSDKPVSVVPSTPESNTGSNEAGSIAGTYTVKAGDGFWGIARRFGTTVDALKAANGTTSNLIHPGQVIKLPGSSTIVEKPSTPPANSNNSSDNTEGNTSVGGSYTIKRGDGLYAIARKHGMTLNQLKSLNGLSSNLIHPGQVLKVSGATQGNTESSNNTSPNTDSTDTKATEPTNNGGSTNTSGSYSVKAGDGLYRIAVNHGMSLNQLKALNGLSSNLIHPGQVLKVSGATTSTSASTVESNVETQPTVVEEDNTPTTIVEPEAAPVVEETVVEETVEAPTNSSYTVAVGDTLYSIARRNGLNVNELIEKNNGSTTIFIGQSIGLN</sequence>
<dbReference type="InterPro" id="IPR051056">
    <property type="entry name" value="Glycosyl_Hydrolase_73"/>
</dbReference>
<feature type="region of interest" description="Disordered" evidence="6">
    <location>
        <begin position="366"/>
        <end position="404"/>
    </location>
</feature>
<keyword evidence="4" id="KW-0378">Hydrolase</keyword>
<dbReference type="Gene3D" id="3.10.350.10">
    <property type="entry name" value="LysM domain"/>
    <property type="match status" value="4"/>
</dbReference>
<evidence type="ECO:0000256" key="2">
    <source>
        <dbReference type="ARBA" id="ARBA00022529"/>
    </source>
</evidence>
<dbReference type="Gene3D" id="1.10.530.10">
    <property type="match status" value="1"/>
</dbReference>
<name>A0ABS0LM19_9LACT</name>
<keyword evidence="9" id="KW-1185">Reference proteome</keyword>
<feature type="compositionally biased region" description="Low complexity" evidence="6">
    <location>
        <begin position="303"/>
        <end position="312"/>
    </location>
</feature>
<dbReference type="CDD" id="cd00118">
    <property type="entry name" value="LysM"/>
    <property type="match status" value="4"/>
</dbReference>
<evidence type="ECO:0000313" key="8">
    <source>
        <dbReference type="EMBL" id="MBG9979284.1"/>
    </source>
</evidence>
<dbReference type="EMBL" id="JACCEL010000042">
    <property type="protein sequence ID" value="MBG9979284.1"/>
    <property type="molecule type" value="Genomic_DNA"/>
</dbReference>
<protein>
    <recommendedName>
        <fullName evidence="5">Peptidoglycan hydrolase</fullName>
    </recommendedName>
</protein>
<keyword evidence="2" id="KW-0929">Antimicrobial</keyword>
<dbReference type="PROSITE" id="PS00430">
    <property type="entry name" value="TONB_DEPENDENT_REC_1"/>
    <property type="match status" value="1"/>
</dbReference>
<dbReference type="PANTHER" id="PTHR33308:SF9">
    <property type="entry name" value="PEPTIDOGLYCAN HYDROLASE FLGJ"/>
    <property type="match status" value="1"/>
</dbReference>
<reference evidence="8 9" key="1">
    <citation type="submission" date="2020-07" db="EMBL/GenBank/DDBJ databases">
        <title>Facklamia lactis sp. nov., isolated from raw milk.</title>
        <authorList>
            <person name="Doll E.V."/>
            <person name="Huptas C."/>
            <person name="Staib L."/>
            <person name="Wenning M."/>
            <person name="Scherer S."/>
        </authorList>
    </citation>
    <scope>NUCLEOTIDE SEQUENCE [LARGE SCALE GENOMIC DNA]</scope>
    <source>
        <strain evidence="8 9">DSM 104272</strain>
    </source>
</reference>
<dbReference type="InterPro" id="IPR002901">
    <property type="entry name" value="MGlyc_endo_b_GlcNAc-like_dom"/>
</dbReference>
<evidence type="ECO:0000256" key="3">
    <source>
        <dbReference type="ARBA" id="ARBA00022638"/>
    </source>
</evidence>
<dbReference type="Pfam" id="PF01476">
    <property type="entry name" value="LysM"/>
    <property type="match status" value="4"/>
</dbReference>
<feature type="compositionally biased region" description="Low complexity" evidence="6">
    <location>
        <begin position="371"/>
        <end position="384"/>
    </location>
</feature>
<evidence type="ECO:0000256" key="5">
    <source>
        <dbReference type="ARBA" id="ARBA00032108"/>
    </source>
</evidence>